<dbReference type="FunFam" id="3.30.390.110:FF:000002">
    <property type="entry name" value="60S ribosomal protein L28"/>
    <property type="match status" value="1"/>
</dbReference>
<dbReference type="AlphaFoldDB" id="A0A072PPC4"/>
<evidence type="ECO:0000313" key="7">
    <source>
        <dbReference type="Proteomes" id="UP000027920"/>
    </source>
</evidence>
<accession>A0A072PPC4</accession>
<gene>
    <name evidence="6" type="ORF">A1O9_03165</name>
</gene>
<reference evidence="6 7" key="1">
    <citation type="submission" date="2013-03" db="EMBL/GenBank/DDBJ databases">
        <title>The Genome Sequence of Exophiala aquamarina CBS 119918.</title>
        <authorList>
            <consortium name="The Broad Institute Genomics Platform"/>
            <person name="Cuomo C."/>
            <person name="de Hoog S."/>
            <person name="Gorbushina A."/>
            <person name="Walker B."/>
            <person name="Young S.K."/>
            <person name="Zeng Q."/>
            <person name="Gargeya S."/>
            <person name="Fitzgerald M."/>
            <person name="Haas B."/>
            <person name="Abouelleil A."/>
            <person name="Allen A.W."/>
            <person name="Alvarado L."/>
            <person name="Arachchi H.M."/>
            <person name="Berlin A.M."/>
            <person name="Chapman S.B."/>
            <person name="Gainer-Dewar J."/>
            <person name="Goldberg J."/>
            <person name="Griggs A."/>
            <person name="Gujja S."/>
            <person name="Hansen M."/>
            <person name="Howarth C."/>
            <person name="Imamovic A."/>
            <person name="Ireland A."/>
            <person name="Larimer J."/>
            <person name="McCowan C."/>
            <person name="Murphy C."/>
            <person name="Pearson M."/>
            <person name="Poon T.W."/>
            <person name="Priest M."/>
            <person name="Roberts A."/>
            <person name="Saif S."/>
            <person name="Shea T."/>
            <person name="Sisk P."/>
            <person name="Sykes S."/>
            <person name="Wortman J."/>
            <person name="Nusbaum C."/>
            <person name="Birren B."/>
        </authorList>
    </citation>
    <scope>NUCLEOTIDE SEQUENCE [LARGE SCALE GENOMIC DNA]</scope>
    <source>
        <strain evidence="6 7">CBS 119918</strain>
    </source>
</reference>
<feature type="region of interest" description="Disordered" evidence="4">
    <location>
        <begin position="111"/>
        <end position="152"/>
    </location>
</feature>
<dbReference type="GeneID" id="25278103"/>
<dbReference type="GO" id="GO:0003735">
    <property type="term" value="F:structural constituent of ribosome"/>
    <property type="evidence" value="ECO:0007669"/>
    <property type="project" value="InterPro"/>
</dbReference>
<dbReference type="InterPro" id="IPR002672">
    <property type="entry name" value="Ribosomal_eL28"/>
</dbReference>
<dbReference type="Pfam" id="PF01778">
    <property type="entry name" value="Ribosomal_L28e"/>
    <property type="match status" value="1"/>
</dbReference>
<dbReference type="VEuPathDB" id="FungiDB:A1O9_03165"/>
<dbReference type="PANTHER" id="PTHR10544">
    <property type="entry name" value="60S RIBOSOMAL PROTEIN L28"/>
    <property type="match status" value="1"/>
</dbReference>
<feature type="compositionally biased region" description="Basic and acidic residues" evidence="4">
    <location>
        <begin position="112"/>
        <end position="121"/>
    </location>
</feature>
<sequence length="152" mass="16446">MSAPSNVSGDLIWEVVRNNNAFIVKRNSGGGVQFSRDPFNLTNKHSRKHAGFVNNKAVSIQANEKGGVTLQTKKSGSSNKPASQYNSHAFGKTTSNRKIYKSVADAVGKRSYRGDLNKDAVARASAIRDSQRVKKDTPARKPRGAKASKTEA</sequence>
<dbReference type="Proteomes" id="UP000027920">
    <property type="component" value="Unassembled WGS sequence"/>
</dbReference>
<dbReference type="OrthoDB" id="338850at2759"/>
<feature type="compositionally biased region" description="Basic and acidic residues" evidence="4">
    <location>
        <begin position="129"/>
        <end position="139"/>
    </location>
</feature>
<dbReference type="RefSeq" id="XP_013264187.1">
    <property type="nucleotide sequence ID" value="XM_013408733.1"/>
</dbReference>
<organism evidence="6 7">
    <name type="scientific">Exophiala aquamarina CBS 119918</name>
    <dbReference type="NCBI Taxonomy" id="1182545"/>
    <lineage>
        <taxon>Eukaryota</taxon>
        <taxon>Fungi</taxon>
        <taxon>Dikarya</taxon>
        <taxon>Ascomycota</taxon>
        <taxon>Pezizomycotina</taxon>
        <taxon>Eurotiomycetes</taxon>
        <taxon>Chaetothyriomycetidae</taxon>
        <taxon>Chaetothyriales</taxon>
        <taxon>Herpotrichiellaceae</taxon>
        <taxon>Exophiala</taxon>
    </lineage>
</organism>
<evidence type="ECO:0000256" key="3">
    <source>
        <dbReference type="ARBA" id="ARBA00023274"/>
    </source>
</evidence>
<dbReference type="GO" id="GO:1990904">
    <property type="term" value="C:ribonucleoprotein complex"/>
    <property type="evidence" value="ECO:0007669"/>
    <property type="project" value="UniProtKB-KW"/>
</dbReference>
<protein>
    <submittedName>
        <fullName evidence="6">Ribosomal protein L28e</fullName>
    </submittedName>
</protein>
<evidence type="ECO:0000256" key="2">
    <source>
        <dbReference type="ARBA" id="ARBA00022980"/>
    </source>
</evidence>
<comment type="caution">
    <text evidence="6">The sequence shown here is derived from an EMBL/GenBank/DDBJ whole genome shotgun (WGS) entry which is preliminary data.</text>
</comment>
<dbReference type="EMBL" id="AMGV01000002">
    <property type="protein sequence ID" value="KEF61597.1"/>
    <property type="molecule type" value="Genomic_DNA"/>
</dbReference>
<evidence type="ECO:0000313" key="6">
    <source>
        <dbReference type="EMBL" id="KEF61597.1"/>
    </source>
</evidence>
<evidence type="ECO:0000256" key="1">
    <source>
        <dbReference type="ARBA" id="ARBA00007926"/>
    </source>
</evidence>
<keyword evidence="3" id="KW-0687">Ribonucleoprotein</keyword>
<dbReference type="InterPro" id="IPR029004">
    <property type="entry name" value="Ribosomal_eL28/Mak16"/>
</dbReference>
<dbReference type="HOGENOM" id="CLU_106801_0_0_1"/>
<feature type="region of interest" description="Disordered" evidence="4">
    <location>
        <begin position="69"/>
        <end position="96"/>
    </location>
</feature>
<dbReference type="Gene3D" id="3.30.390.110">
    <property type="match status" value="1"/>
</dbReference>
<dbReference type="GO" id="GO:0006412">
    <property type="term" value="P:translation"/>
    <property type="evidence" value="ECO:0007669"/>
    <property type="project" value="InterPro"/>
</dbReference>
<evidence type="ECO:0000259" key="5">
    <source>
        <dbReference type="Pfam" id="PF01778"/>
    </source>
</evidence>
<proteinExistence type="inferred from homology"/>
<dbReference type="STRING" id="1182545.A0A072PPC4"/>
<keyword evidence="7" id="KW-1185">Reference proteome</keyword>
<feature type="domain" description="Ribosomal eL28/Mak16" evidence="5">
    <location>
        <begin position="11"/>
        <end position="129"/>
    </location>
</feature>
<keyword evidence="2 6" id="KW-0689">Ribosomal protein</keyword>
<dbReference type="GO" id="GO:0005840">
    <property type="term" value="C:ribosome"/>
    <property type="evidence" value="ECO:0007669"/>
    <property type="project" value="UniProtKB-KW"/>
</dbReference>
<evidence type="ECO:0000256" key="4">
    <source>
        <dbReference type="SAM" id="MobiDB-lite"/>
    </source>
</evidence>
<name>A0A072PPC4_9EURO</name>
<comment type="similarity">
    <text evidence="1">Belongs to the eukaryotic ribosomal protein eL28 family.</text>
</comment>